<evidence type="ECO:0000256" key="3">
    <source>
        <dbReference type="ARBA" id="ARBA00022989"/>
    </source>
</evidence>
<evidence type="ECO:0000256" key="4">
    <source>
        <dbReference type="ARBA" id="ARBA00023136"/>
    </source>
</evidence>
<dbReference type="AlphaFoldDB" id="M8CR14"/>
<evidence type="ECO:0000256" key="1">
    <source>
        <dbReference type="ARBA" id="ARBA00004141"/>
    </source>
</evidence>
<dbReference type="GO" id="GO:0016020">
    <property type="term" value="C:membrane"/>
    <property type="evidence" value="ECO:0007669"/>
    <property type="project" value="InterPro"/>
</dbReference>
<protein>
    <submittedName>
        <fullName evidence="5">Auxin-induced protein 5NG4</fullName>
    </submittedName>
</protein>
<dbReference type="EnsemblPlants" id="EMT26101">
    <property type="protein sequence ID" value="EMT26101"/>
    <property type="gene ID" value="F775_14895"/>
</dbReference>
<dbReference type="PANTHER" id="PTHR31218">
    <property type="entry name" value="WAT1-RELATED PROTEIN"/>
    <property type="match status" value="1"/>
</dbReference>
<evidence type="ECO:0000313" key="5">
    <source>
        <dbReference type="EnsemblPlants" id="EMT26101"/>
    </source>
</evidence>
<proteinExistence type="predicted"/>
<accession>M8CR14</accession>
<dbReference type="InterPro" id="IPR037185">
    <property type="entry name" value="EmrE-like"/>
</dbReference>
<keyword evidence="2" id="KW-0812">Transmembrane</keyword>
<dbReference type="SUPFAM" id="SSF103481">
    <property type="entry name" value="Multidrug resistance efflux transporter EmrE"/>
    <property type="match status" value="1"/>
</dbReference>
<name>M8CR14_AEGTA</name>
<keyword evidence="3" id="KW-1133">Transmembrane helix</keyword>
<comment type="subcellular location">
    <subcellularLocation>
        <location evidence="1">Membrane</location>
        <topology evidence="1">Multi-pass membrane protein</topology>
    </subcellularLocation>
</comment>
<keyword evidence="4" id="KW-0472">Membrane</keyword>
<reference evidence="5" key="1">
    <citation type="submission" date="2015-06" db="UniProtKB">
        <authorList>
            <consortium name="EnsemblPlants"/>
        </authorList>
    </citation>
    <scope>IDENTIFICATION</scope>
</reference>
<evidence type="ECO:0000256" key="2">
    <source>
        <dbReference type="ARBA" id="ARBA00022692"/>
    </source>
</evidence>
<sequence>MAAAVSTSSGRHNDALRGCSLVGVLQPQERDAAPVILAMGLYYYGLRGTNSTYSVVFLNLIPIITSMVAILLRVEKLVFRKWHGKMKLLGIVACIGGTMVVSIYKGKMLHHHWLTHLLRSRTQVAATPAAHHNMVVGTLFLCGSCLGYAF</sequence>
<organism evidence="5">
    <name type="scientific">Aegilops tauschii</name>
    <name type="common">Tausch's goatgrass</name>
    <name type="synonym">Aegilops squarrosa</name>
    <dbReference type="NCBI Taxonomy" id="37682"/>
    <lineage>
        <taxon>Eukaryota</taxon>
        <taxon>Viridiplantae</taxon>
        <taxon>Streptophyta</taxon>
        <taxon>Embryophyta</taxon>
        <taxon>Tracheophyta</taxon>
        <taxon>Spermatophyta</taxon>
        <taxon>Magnoliopsida</taxon>
        <taxon>Liliopsida</taxon>
        <taxon>Poales</taxon>
        <taxon>Poaceae</taxon>
        <taxon>BOP clade</taxon>
        <taxon>Pooideae</taxon>
        <taxon>Triticodae</taxon>
        <taxon>Triticeae</taxon>
        <taxon>Triticinae</taxon>
        <taxon>Aegilops</taxon>
    </lineage>
</organism>
<dbReference type="InterPro" id="IPR030184">
    <property type="entry name" value="WAT1-related"/>
</dbReference>
<dbReference type="GO" id="GO:0022857">
    <property type="term" value="F:transmembrane transporter activity"/>
    <property type="evidence" value="ECO:0007669"/>
    <property type="project" value="InterPro"/>
</dbReference>